<dbReference type="WBParaSite" id="scaffold82_cov354.g183">
    <property type="protein sequence ID" value="scaffold82_cov354.g183"/>
    <property type="gene ID" value="scaffold82_cov354.g183"/>
</dbReference>
<keyword evidence="1" id="KW-1133">Transmembrane helix</keyword>
<dbReference type="Proteomes" id="UP000887561">
    <property type="component" value="Unplaced"/>
</dbReference>
<dbReference type="InterPro" id="IPR041105">
    <property type="entry name" value="TDP-43_N"/>
</dbReference>
<organism evidence="3 4">
    <name type="scientific">Meloidogyne javanica</name>
    <name type="common">Root-knot nematode worm</name>
    <dbReference type="NCBI Taxonomy" id="6303"/>
    <lineage>
        <taxon>Eukaryota</taxon>
        <taxon>Metazoa</taxon>
        <taxon>Ecdysozoa</taxon>
        <taxon>Nematoda</taxon>
        <taxon>Chromadorea</taxon>
        <taxon>Rhabditida</taxon>
        <taxon>Tylenchina</taxon>
        <taxon>Tylenchomorpha</taxon>
        <taxon>Tylenchoidea</taxon>
        <taxon>Meloidogynidae</taxon>
        <taxon>Meloidogyninae</taxon>
        <taxon>Meloidogyne</taxon>
        <taxon>Meloidogyne incognita group</taxon>
    </lineage>
</organism>
<accession>A0A915N4R0</accession>
<protein>
    <submittedName>
        <fullName evidence="4">TAR DNA-binding protein 43 N-terminal domain-containing protein</fullName>
    </submittedName>
</protein>
<proteinExistence type="predicted"/>
<keyword evidence="1" id="KW-0472">Membrane</keyword>
<evidence type="ECO:0000259" key="2">
    <source>
        <dbReference type="Pfam" id="PF18694"/>
    </source>
</evidence>
<name>A0A915N4R0_MELJA</name>
<evidence type="ECO:0000313" key="4">
    <source>
        <dbReference type="WBParaSite" id="scaffold82_cov354.g183"/>
    </source>
</evidence>
<sequence>MLTGESANVESNRYLRVFRPGQSEISWVRSCLKWPFQHAGVALTSDDKLSIETLRLVFPNACGLKYRANGGYNYISFDNNGFAKPLGGWGDKDYEVLVEPPIFVPRAPDPIRTVYAFLDSFVLVGGLSMNSLLICLIRTKTATGMEIYQKLLYMSCFMDLIVSFWTFIVQPIPCTDRGYRTIMMNGVFRKSSQPIRYAVYLTWIQLMV</sequence>
<keyword evidence="3" id="KW-1185">Reference proteome</keyword>
<dbReference type="AlphaFoldDB" id="A0A915N4R0"/>
<keyword evidence="1" id="KW-0812">Transmembrane</keyword>
<feature type="domain" description="TAR DNA-binding protein 43 N-terminal" evidence="2">
    <location>
        <begin position="41"/>
        <end position="97"/>
    </location>
</feature>
<feature type="transmembrane region" description="Helical" evidence="1">
    <location>
        <begin position="151"/>
        <end position="168"/>
    </location>
</feature>
<evidence type="ECO:0000313" key="3">
    <source>
        <dbReference type="Proteomes" id="UP000887561"/>
    </source>
</evidence>
<dbReference type="Pfam" id="PF18694">
    <property type="entry name" value="TDP-43_N"/>
    <property type="match status" value="1"/>
</dbReference>
<dbReference type="InterPro" id="IPR019421">
    <property type="entry name" value="7TM_GPCR_serpentine_rcpt_Srd"/>
</dbReference>
<feature type="transmembrane region" description="Helical" evidence="1">
    <location>
        <begin position="114"/>
        <end position="139"/>
    </location>
</feature>
<dbReference type="Pfam" id="PF10317">
    <property type="entry name" value="7TM_GPCR_Srd"/>
    <property type="match status" value="1"/>
</dbReference>
<reference evidence="4" key="1">
    <citation type="submission" date="2022-11" db="UniProtKB">
        <authorList>
            <consortium name="WormBaseParasite"/>
        </authorList>
    </citation>
    <scope>IDENTIFICATION</scope>
</reference>
<evidence type="ECO:0000256" key="1">
    <source>
        <dbReference type="SAM" id="Phobius"/>
    </source>
</evidence>